<dbReference type="GO" id="GO:0005886">
    <property type="term" value="C:plasma membrane"/>
    <property type="evidence" value="ECO:0007669"/>
    <property type="project" value="UniProtKB-SubCell"/>
</dbReference>
<comment type="caution">
    <text evidence="10">The sequence shown here is derived from an EMBL/GenBank/DDBJ whole genome shotgun (WGS) entry which is preliminary data.</text>
</comment>
<evidence type="ECO:0000256" key="8">
    <source>
        <dbReference type="SAM" id="MobiDB-lite"/>
    </source>
</evidence>
<evidence type="ECO:0000256" key="3">
    <source>
        <dbReference type="ARBA" id="ARBA00022475"/>
    </source>
</evidence>
<dbReference type="PANTHER" id="PTHR43744">
    <property type="entry name" value="ABC TRANSPORTER PERMEASE PROTEIN MG189-RELATED-RELATED"/>
    <property type="match status" value="1"/>
</dbReference>
<evidence type="ECO:0000313" key="10">
    <source>
        <dbReference type="EMBL" id="RMI43551.1"/>
    </source>
</evidence>
<dbReference type="AlphaFoldDB" id="A0A3M2M1Q2"/>
<dbReference type="GO" id="GO:0055085">
    <property type="term" value="P:transmembrane transport"/>
    <property type="evidence" value="ECO:0007669"/>
    <property type="project" value="InterPro"/>
</dbReference>
<dbReference type="PANTHER" id="PTHR43744:SF12">
    <property type="entry name" value="ABC TRANSPORTER PERMEASE PROTEIN MG189-RELATED"/>
    <property type="match status" value="1"/>
</dbReference>
<keyword evidence="11" id="KW-1185">Reference proteome</keyword>
<feature type="compositionally biased region" description="Low complexity" evidence="8">
    <location>
        <begin position="1"/>
        <end position="23"/>
    </location>
</feature>
<evidence type="ECO:0000313" key="11">
    <source>
        <dbReference type="Proteomes" id="UP000278673"/>
    </source>
</evidence>
<dbReference type="Gene3D" id="1.10.3720.10">
    <property type="entry name" value="MetI-like"/>
    <property type="match status" value="1"/>
</dbReference>
<evidence type="ECO:0000256" key="1">
    <source>
        <dbReference type="ARBA" id="ARBA00004651"/>
    </source>
</evidence>
<evidence type="ECO:0000256" key="7">
    <source>
        <dbReference type="RuleBase" id="RU363032"/>
    </source>
</evidence>
<dbReference type="PROSITE" id="PS50928">
    <property type="entry name" value="ABC_TM1"/>
    <property type="match status" value="1"/>
</dbReference>
<evidence type="ECO:0000256" key="4">
    <source>
        <dbReference type="ARBA" id="ARBA00022692"/>
    </source>
</evidence>
<dbReference type="EMBL" id="RFFJ01000023">
    <property type="protein sequence ID" value="RMI43551.1"/>
    <property type="molecule type" value="Genomic_DNA"/>
</dbReference>
<gene>
    <name evidence="10" type="ORF">EBN88_07025</name>
</gene>
<feature type="transmembrane region" description="Helical" evidence="7">
    <location>
        <begin position="268"/>
        <end position="289"/>
    </location>
</feature>
<keyword evidence="6 7" id="KW-0472">Membrane</keyword>
<accession>A0A3M2M1Q2</accession>
<evidence type="ECO:0000256" key="5">
    <source>
        <dbReference type="ARBA" id="ARBA00022989"/>
    </source>
</evidence>
<name>A0A3M2M1Q2_9ACTN</name>
<keyword evidence="5 7" id="KW-1133">Transmembrane helix</keyword>
<feature type="transmembrane region" description="Helical" evidence="7">
    <location>
        <begin position="36"/>
        <end position="57"/>
    </location>
</feature>
<keyword evidence="2 7" id="KW-0813">Transport</keyword>
<dbReference type="InterPro" id="IPR000515">
    <property type="entry name" value="MetI-like"/>
</dbReference>
<reference evidence="10 11" key="1">
    <citation type="submission" date="2018-10" db="EMBL/GenBank/DDBJ databases">
        <title>Isolation, diversity and antifungal activity of actinobacteria from wheat.</title>
        <authorList>
            <person name="Han C."/>
        </authorList>
    </citation>
    <scope>NUCLEOTIDE SEQUENCE [LARGE SCALE GENOMIC DNA]</scope>
    <source>
        <strain evidence="10 11">NEAU-YY642</strain>
    </source>
</reference>
<dbReference type="InterPro" id="IPR035906">
    <property type="entry name" value="MetI-like_sf"/>
</dbReference>
<proteinExistence type="inferred from homology"/>
<protein>
    <submittedName>
        <fullName evidence="10">Carbohydrate ABC transporter permease</fullName>
    </submittedName>
</protein>
<feature type="transmembrane region" description="Helical" evidence="7">
    <location>
        <begin position="208"/>
        <end position="230"/>
    </location>
</feature>
<comment type="similarity">
    <text evidence="7">Belongs to the binding-protein-dependent transport system permease family.</text>
</comment>
<evidence type="ECO:0000256" key="2">
    <source>
        <dbReference type="ARBA" id="ARBA00022448"/>
    </source>
</evidence>
<dbReference type="CDD" id="cd06261">
    <property type="entry name" value="TM_PBP2"/>
    <property type="match status" value="1"/>
</dbReference>
<organism evidence="10 11">
    <name type="scientific">Streptomyces triticirhizae</name>
    <dbReference type="NCBI Taxonomy" id="2483353"/>
    <lineage>
        <taxon>Bacteria</taxon>
        <taxon>Bacillati</taxon>
        <taxon>Actinomycetota</taxon>
        <taxon>Actinomycetes</taxon>
        <taxon>Kitasatosporales</taxon>
        <taxon>Streptomycetaceae</taxon>
        <taxon>Streptomyces</taxon>
    </lineage>
</organism>
<keyword evidence="4 7" id="KW-0812">Transmembrane</keyword>
<feature type="region of interest" description="Disordered" evidence="8">
    <location>
        <begin position="1"/>
        <end position="27"/>
    </location>
</feature>
<feature type="domain" description="ABC transmembrane type-1" evidence="9">
    <location>
        <begin position="96"/>
        <end position="289"/>
    </location>
</feature>
<evidence type="ECO:0000256" key="6">
    <source>
        <dbReference type="ARBA" id="ARBA00023136"/>
    </source>
</evidence>
<evidence type="ECO:0000259" key="9">
    <source>
        <dbReference type="PROSITE" id="PS50928"/>
    </source>
</evidence>
<sequence length="304" mass="32428">MTTNVANRPAARAGSARGRSPRAVSRDSEPRLKRTLYLLGGGGAALVFLVPLAFALARSLQSNAVIVERPTLDTFFDWSTENFSALLDQGQLARPILNSLLVSLATAALTALLATLAGYGFARFAFRGRGGLFSVLVLTMMVPFQAILTPLYLQMNTMGLTDSLFGLVLFYSTVNLPFGVFVMRNAFASVPQELEDSGYMDGAGTLRMLLSVLRPLVTPGAATVALYAFLVSWTEFLGALTFLTDQDLYTLPVTLANLQQGTYGQVDFGLLAAGAVIAMVPCVVLYVALQRFYVAGLASGAVKG</sequence>
<dbReference type="Proteomes" id="UP000278673">
    <property type="component" value="Unassembled WGS sequence"/>
</dbReference>
<feature type="transmembrane region" description="Helical" evidence="7">
    <location>
        <begin position="131"/>
        <end position="152"/>
    </location>
</feature>
<dbReference type="Pfam" id="PF00528">
    <property type="entry name" value="BPD_transp_1"/>
    <property type="match status" value="1"/>
</dbReference>
<comment type="subcellular location">
    <subcellularLocation>
        <location evidence="1 7">Cell membrane</location>
        <topology evidence="1 7">Multi-pass membrane protein</topology>
    </subcellularLocation>
</comment>
<dbReference type="SUPFAM" id="SSF161098">
    <property type="entry name" value="MetI-like"/>
    <property type="match status" value="1"/>
</dbReference>
<dbReference type="RefSeq" id="WP_122182945.1">
    <property type="nucleotide sequence ID" value="NZ_RFFJ01000023.1"/>
</dbReference>
<feature type="transmembrane region" description="Helical" evidence="7">
    <location>
        <begin position="96"/>
        <end position="119"/>
    </location>
</feature>
<feature type="transmembrane region" description="Helical" evidence="7">
    <location>
        <begin position="164"/>
        <end position="187"/>
    </location>
</feature>
<keyword evidence="3" id="KW-1003">Cell membrane</keyword>